<dbReference type="EMBL" id="LSYV01000003">
    <property type="protein sequence ID" value="KXZ55909.1"/>
    <property type="molecule type" value="Genomic_DNA"/>
</dbReference>
<gene>
    <name evidence="1" type="ORF">GPECTOR_2g1460</name>
</gene>
<dbReference type="InterPro" id="IPR010865">
    <property type="entry name" value="DUF1499"/>
</dbReference>
<accession>A0A150H1A8</accession>
<organism evidence="1 2">
    <name type="scientific">Gonium pectorale</name>
    <name type="common">Green alga</name>
    <dbReference type="NCBI Taxonomy" id="33097"/>
    <lineage>
        <taxon>Eukaryota</taxon>
        <taxon>Viridiplantae</taxon>
        <taxon>Chlorophyta</taxon>
        <taxon>core chlorophytes</taxon>
        <taxon>Chlorophyceae</taxon>
        <taxon>CS clade</taxon>
        <taxon>Chlamydomonadales</taxon>
        <taxon>Volvocaceae</taxon>
        <taxon>Gonium</taxon>
    </lineage>
</organism>
<name>A0A150H1A8_GONPE</name>
<protein>
    <recommendedName>
        <fullName evidence="3">DUF1499 domain-containing protein</fullName>
    </recommendedName>
</protein>
<dbReference type="AlphaFoldDB" id="A0A150H1A8"/>
<dbReference type="PANTHER" id="PTHR34801:SF2">
    <property type="entry name" value="EXPRESSED PROTEIN"/>
    <property type="match status" value="1"/>
</dbReference>
<dbReference type="Pfam" id="PF07386">
    <property type="entry name" value="DUF1499"/>
    <property type="match status" value="1"/>
</dbReference>
<reference evidence="2" key="1">
    <citation type="journal article" date="2016" name="Nat. Commun.">
        <title>The Gonium pectorale genome demonstrates co-option of cell cycle regulation during the evolution of multicellularity.</title>
        <authorList>
            <person name="Hanschen E.R."/>
            <person name="Marriage T.N."/>
            <person name="Ferris P.J."/>
            <person name="Hamaji T."/>
            <person name="Toyoda A."/>
            <person name="Fujiyama A."/>
            <person name="Neme R."/>
            <person name="Noguchi H."/>
            <person name="Minakuchi Y."/>
            <person name="Suzuki M."/>
            <person name="Kawai-Toyooka H."/>
            <person name="Smith D.R."/>
            <person name="Sparks H."/>
            <person name="Anderson J."/>
            <person name="Bakaric R."/>
            <person name="Luria V."/>
            <person name="Karger A."/>
            <person name="Kirschner M.W."/>
            <person name="Durand P.M."/>
            <person name="Michod R.E."/>
            <person name="Nozaki H."/>
            <person name="Olson B.J."/>
        </authorList>
    </citation>
    <scope>NUCLEOTIDE SEQUENCE [LARGE SCALE GENOMIC DNA]</scope>
    <source>
        <strain evidence="2">NIES-2863</strain>
    </source>
</reference>
<keyword evidence="2" id="KW-1185">Reference proteome</keyword>
<dbReference type="PANTHER" id="PTHR34801">
    <property type="entry name" value="EXPRESSED PROTEIN"/>
    <property type="match status" value="1"/>
</dbReference>
<evidence type="ECO:0000313" key="1">
    <source>
        <dbReference type="EMBL" id="KXZ55909.1"/>
    </source>
</evidence>
<comment type="caution">
    <text evidence="1">The sequence shown here is derived from an EMBL/GenBank/DDBJ whole genome shotgun (WGS) entry which is preliminary data.</text>
</comment>
<evidence type="ECO:0000313" key="2">
    <source>
        <dbReference type="Proteomes" id="UP000075714"/>
    </source>
</evidence>
<proteinExistence type="predicted"/>
<sequence>MQLHRSAACGQIRQVKAKTVLRAAPVVRSLVCQAKWQGDGEEKLQPKEIILRSVNVAVLGALLTIGAAPRPGNIGIQDYGGGIQTLSLCPRTPNCIATSEEGNDREHYAPPLTYNPQDGRGMKNPASQEQAMAELVAAVQKLKPDGFTPKIIKQTKDYLYVEYESPLMGFIDDVEFWFKPGPNARVEYRSASRVGESDGNINRKRIRAIRQELETKGWRSTGL</sequence>
<evidence type="ECO:0008006" key="3">
    <source>
        <dbReference type="Google" id="ProtNLM"/>
    </source>
</evidence>
<dbReference type="OrthoDB" id="41501at2759"/>
<dbReference type="Proteomes" id="UP000075714">
    <property type="component" value="Unassembled WGS sequence"/>
</dbReference>